<dbReference type="InterPro" id="IPR035985">
    <property type="entry name" value="Ubiquitin-activating_enz"/>
</dbReference>
<dbReference type="PANTHER" id="PTHR10953">
    <property type="entry name" value="UBIQUITIN-ACTIVATING ENZYME E1"/>
    <property type="match status" value="1"/>
</dbReference>
<evidence type="ECO:0000256" key="1">
    <source>
        <dbReference type="ARBA" id="ARBA00003700"/>
    </source>
</evidence>
<dbReference type="EMBL" id="OU963862">
    <property type="protein sequence ID" value="CAH0382373.1"/>
    <property type="molecule type" value="Genomic_DNA"/>
</dbReference>
<keyword evidence="8" id="KW-0067">ATP-binding</keyword>
<dbReference type="GO" id="GO:0071569">
    <property type="term" value="P:protein ufmylation"/>
    <property type="evidence" value="ECO:0007669"/>
    <property type="project" value="TreeGrafter"/>
</dbReference>
<dbReference type="GO" id="GO:0005829">
    <property type="term" value="C:cytosol"/>
    <property type="evidence" value="ECO:0007669"/>
    <property type="project" value="TreeGrafter"/>
</dbReference>
<evidence type="ECO:0000256" key="7">
    <source>
        <dbReference type="ARBA" id="ARBA00022833"/>
    </source>
</evidence>
<keyword evidence="6" id="KW-0833">Ubl conjugation pathway</keyword>
<evidence type="ECO:0000256" key="2">
    <source>
        <dbReference type="ARBA" id="ARBA00005339"/>
    </source>
</evidence>
<dbReference type="InterPro" id="IPR045886">
    <property type="entry name" value="ThiF/MoeB/HesA"/>
</dbReference>
<name>A0A9N9ZYP0_BEMTA</name>
<gene>
    <name evidence="10" type="ORF">BEMITA_LOCUS1920</name>
</gene>
<keyword evidence="11" id="KW-1185">Reference proteome</keyword>
<sequence>MSTVEELQKRVAELEAILKDKNDFTGSKREKIAEMSAEVVDSNPYSRLMALKRMGIVNNYEKIREYTVAVVGVGGVGSVTAEMLTRCGIGKLILFDYDKVELANMNRLFFQPHQAGLSKVEAAARTLSFINPDVVMETHNYNITTIDNFQHFMDRISEGGLNGGAVDLVLSCVDNFEARMAINVACNTLGQTWFESGVSENAVSGHIQLIIPGESACFACAPPLVVASNIDEKTLKKDGVCAASLPTTMGVVAGFLVQNTLKKLLNFGEVSWYLGYSALSDFFPKMKLRPNPTCEDSYCRARQKEFNEKPKPVVADVPAETIKEVHEDNEWGICLVDETSQDAEPETKNNLELVEGVRAAYTVPETCPTQGPTIEDTEVSLDELMKQMKSL</sequence>
<keyword evidence="4" id="KW-0479">Metal-binding</keyword>
<evidence type="ECO:0000313" key="10">
    <source>
        <dbReference type="EMBL" id="CAH0382373.1"/>
    </source>
</evidence>
<evidence type="ECO:0000259" key="9">
    <source>
        <dbReference type="Pfam" id="PF00899"/>
    </source>
</evidence>
<comment type="similarity">
    <text evidence="2">Belongs to the ubiquitin-activating E1 family. UBA5 subfamily.</text>
</comment>
<evidence type="ECO:0000256" key="8">
    <source>
        <dbReference type="ARBA" id="ARBA00022840"/>
    </source>
</evidence>
<evidence type="ECO:0000313" key="11">
    <source>
        <dbReference type="Proteomes" id="UP001152759"/>
    </source>
</evidence>
<dbReference type="KEGG" id="btab:109043952"/>
<dbReference type="PROSITE" id="PS00065">
    <property type="entry name" value="D_2_HYDROXYACID_DH_1"/>
    <property type="match status" value="1"/>
</dbReference>
<dbReference type="FunFam" id="3.40.50.720:FF:000066">
    <property type="entry name" value="Putative ubiquitin-like modifier-activating enzyme 5"/>
    <property type="match status" value="1"/>
</dbReference>
<dbReference type="PANTHER" id="PTHR10953:SF9">
    <property type="entry name" value="UBIQUITIN-LIKE MODIFIER-ACTIVATING ENZYME 5"/>
    <property type="match status" value="1"/>
</dbReference>
<dbReference type="Gene3D" id="3.40.50.720">
    <property type="entry name" value="NAD(P)-binding Rossmann-like Domain"/>
    <property type="match status" value="1"/>
</dbReference>
<comment type="function">
    <text evidence="1">E1-like enzyme which activates UFM1.</text>
</comment>
<evidence type="ECO:0000256" key="3">
    <source>
        <dbReference type="ARBA" id="ARBA00016279"/>
    </source>
</evidence>
<keyword evidence="7" id="KW-0862">Zinc</keyword>
<feature type="domain" description="THIF-type NAD/FAD binding fold" evidence="9">
    <location>
        <begin position="45"/>
        <end position="295"/>
    </location>
</feature>
<proteinExistence type="inferred from homology"/>
<dbReference type="GO" id="GO:0046872">
    <property type="term" value="F:metal ion binding"/>
    <property type="evidence" value="ECO:0007669"/>
    <property type="project" value="UniProtKB-KW"/>
</dbReference>
<evidence type="ECO:0000256" key="5">
    <source>
        <dbReference type="ARBA" id="ARBA00022741"/>
    </source>
</evidence>
<dbReference type="InterPro" id="IPR029752">
    <property type="entry name" value="D-isomer_DH_CS1"/>
</dbReference>
<keyword evidence="5" id="KW-0547">Nucleotide-binding</keyword>
<dbReference type="CDD" id="cd00757">
    <property type="entry name" value="ThiF_MoeB_HesA_family"/>
    <property type="match status" value="1"/>
</dbReference>
<dbReference type="Proteomes" id="UP001152759">
    <property type="component" value="Chromosome 1"/>
</dbReference>
<dbReference type="SUPFAM" id="SSF69572">
    <property type="entry name" value="Activating enzymes of the ubiquitin-like proteins"/>
    <property type="match status" value="1"/>
</dbReference>
<evidence type="ECO:0000256" key="4">
    <source>
        <dbReference type="ARBA" id="ARBA00022723"/>
    </source>
</evidence>
<dbReference type="Pfam" id="PF00899">
    <property type="entry name" value="ThiF"/>
    <property type="match status" value="1"/>
</dbReference>
<dbReference type="GO" id="GO:0071566">
    <property type="term" value="F:UFM1 activating enzyme activity"/>
    <property type="evidence" value="ECO:0007669"/>
    <property type="project" value="TreeGrafter"/>
</dbReference>
<dbReference type="AlphaFoldDB" id="A0A9N9ZYP0"/>
<accession>A0A9N9ZYP0</accession>
<protein>
    <recommendedName>
        <fullName evidence="3">Ubiquitin-like modifier-activating enzyme 5</fullName>
    </recommendedName>
</protein>
<organism evidence="10 11">
    <name type="scientific">Bemisia tabaci</name>
    <name type="common">Sweetpotato whitefly</name>
    <name type="synonym">Aleurodes tabaci</name>
    <dbReference type="NCBI Taxonomy" id="7038"/>
    <lineage>
        <taxon>Eukaryota</taxon>
        <taxon>Metazoa</taxon>
        <taxon>Ecdysozoa</taxon>
        <taxon>Arthropoda</taxon>
        <taxon>Hexapoda</taxon>
        <taxon>Insecta</taxon>
        <taxon>Pterygota</taxon>
        <taxon>Neoptera</taxon>
        <taxon>Paraneoptera</taxon>
        <taxon>Hemiptera</taxon>
        <taxon>Sternorrhyncha</taxon>
        <taxon>Aleyrodoidea</taxon>
        <taxon>Aleyrodidae</taxon>
        <taxon>Aleyrodinae</taxon>
        <taxon>Bemisia</taxon>
    </lineage>
</organism>
<dbReference type="InterPro" id="IPR000594">
    <property type="entry name" value="ThiF_NAD_FAD-bd"/>
</dbReference>
<dbReference type="GO" id="GO:0005524">
    <property type="term" value="F:ATP binding"/>
    <property type="evidence" value="ECO:0007669"/>
    <property type="project" value="UniProtKB-KW"/>
</dbReference>
<evidence type="ECO:0000256" key="6">
    <source>
        <dbReference type="ARBA" id="ARBA00022786"/>
    </source>
</evidence>
<reference evidence="10" key="1">
    <citation type="submission" date="2021-12" db="EMBL/GenBank/DDBJ databases">
        <authorList>
            <person name="King R."/>
        </authorList>
    </citation>
    <scope>NUCLEOTIDE SEQUENCE</scope>
</reference>